<dbReference type="SUPFAM" id="SSF51735">
    <property type="entry name" value="NAD(P)-binding Rossmann-fold domains"/>
    <property type="match status" value="1"/>
</dbReference>
<dbReference type="Gene3D" id="3.40.50.720">
    <property type="entry name" value="NAD(P)-binding Rossmann-like Domain"/>
    <property type="match status" value="1"/>
</dbReference>
<dbReference type="EMBL" id="NEXV01000707">
    <property type="protein sequence ID" value="PIG79130.1"/>
    <property type="molecule type" value="Genomic_DNA"/>
</dbReference>
<dbReference type="PANTHER" id="PTHR42791:SF2">
    <property type="entry name" value="N-ACETYLTRANSFERASE DOMAIN-CONTAINING PROTEIN"/>
    <property type="match status" value="1"/>
</dbReference>
<dbReference type="Pfam" id="PF00583">
    <property type="entry name" value="Acetyltransf_1"/>
    <property type="match status" value="1"/>
</dbReference>
<organism evidence="2 3">
    <name type="scientific">Aspergillus arachidicola</name>
    <dbReference type="NCBI Taxonomy" id="656916"/>
    <lineage>
        <taxon>Eukaryota</taxon>
        <taxon>Fungi</taxon>
        <taxon>Dikarya</taxon>
        <taxon>Ascomycota</taxon>
        <taxon>Pezizomycotina</taxon>
        <taxon>Eurotiomycetes</taxon>
        <taxon>Eurotiomycetidae</taxon>
        <taxon>Eurotiales</taxon>
        <taxon>Aspergillaceae</taxon>
        <taxon>Aspergillus</taxon>
        <taxon>Aspergillus subgen. Circumdati</taxon>
    </lineage>
</organism>
<dbReference type="PANTHER" id="PTHR42791">
    <property type="entry name" value="GNAT FAMILY ACETYLTRANSFERASE"/>
    <property type="match status" value="1"/>
</dbReference>
<dbReference type="InterPro" id="IPR000182">
    <property type="entry name" value="GNAT_dom"/>
</dbReference>
<evidence type="ECO:0000313" key="2">
    <source>
        <dbReference type="EMBL" id="PIG79130.1"/>
    </source>
</evidence>
<dbReference type="InterPro" id="IPR052523">
    <property type="entry name" value="Trichothecene_AcTrans"/>
</dbReference>
<comment type="caution">
    <text evidence="2">The sequence shown here is derived from an EMBL/GenBank/DDBJ whole genome shotgun (WGS) entry which is preliminary data.</text>
</comment>
<dbReference type="Proteomes" id="UP000231358">
    <property type="component" value="Unassembled WGS sequence"/>
</dbReference>
<feature type="domain" description="N-acetyltransferase" evidence="1">
    <location>
        <begin position="350"/>
        <end position="492"/>
    </location>
</feature>
<sequence length="493" mass="55761">MALTVGIAGVTGEFARRVVTHLLKHPDVTLRGYCRDPSKAPESISTSEKVTLFKGDAFDKEAIHTFLMIDGQKILIDACDELVVPRYIASDWALDYTKLKPGELFPKDPMIQVRAYLATKQNVKGVHILVGGFMEPVLSPFFNILDPKTNTFRFWGEGDESWKELPMIMRLSSLPRWLGILGQLVLFAVFLGGRATIREIAQSYEKVYGAKASLKRLGSLDDLYKFMHEKRAQNPADIYSYMPLFFYYYWVNGQTFVGPELDNDRYPQVKPIADAPALADNNMSAFWEDPTWILLWPKEITLDYLISQCAKRYPRSLLNSRKNTRHLKAVDPITGELVGYARWILPDTHIVAEDGTPQWGEAQIPDVSEEEKIRFQALAESAWWSGRSDMDSIDDLNDEVMRRILVQRPYMKLDYLAVHPRNKGKGIATALVAAGVRVAESIGLPTVTMSYKAGRGVYARLGFEEVDRVIQDDSQYGGAGEYGAYFMIRETGN</sequence>
<dbReference type="InterPro" id="IPR036291">
    <property type="entry name" value="NAD(P)-bd_dom_sf"/>
</dbReference>
<evidence type="ECO:0000259" key="1">
    <source>
        <dbReference type="PROSITE" id="PS51186"/>
    </source>
</evidence>
<name>A0A2G7FEU6_9EURO</name>
<protein>
    <recommendedName>
        <fullName evidence="1">N-acetyltransferase domain-containing protein</fullName>
    </recommendedName>
</protein>
<dbReference type="Gene3D" id="3.40.630.30">
    <property type="match status" value="1"/>
</dbReference>
<reference evidence="2 3" key="1">
    <citation type="submission" date="2017-05" db="EMBL/GenBank/DDBJ databases">
        <title>Genome sequence for an aflatoxigenic pathogen of Argentinian peanut, Aspergillus arachidicola.</title>
        <authorList>
            <person name="Moore G."/>
            <person name="Beltz S.B."/>
            <person name="Mack B.M."/>
        </authorList>
    </citation>
    <scope>NUCLEOTIDE SEQUENCE [LARGE SCALE GENOMIC DNA]</scope>
    <source>
        <strain evidence="2 3">CBS 117610</strain>
    </source>
</reference>
<evidence type="ECO:0000313" key="3">
    <source>
        <dbReference type="Proteomes" id="UP000231358"/>
    </source>
</evidence>
<accession>A0A2G7FEU6</accession>
<dbReference type="GO" id="GO:0016747">
    <property type="term" value="F:acyltransferase activity, transferring groups other than amino-acyl groups"/>
    <property type="evidence" value="ECO:0007669"/>
    <property type="project" value="InterPro"/>
</dbReference>
<dbReference type="PROSITE" id="PS51186">
    <property type="entry name" value="GNAT"/>
    <property type="match status" value="1"/>
</dbReference>
<dbReference type="CDD" id="cd04301">
    <property type="entry name" value="NAT_SF"/>
    <property type="match status" value="1"/>
</dbReference>
<keyword evidence="3" id="KW-1185">Reference proteome</keyword>
<gene>
    <name evidence="2" type="ORF">AARAC_007705</name>
</gene>
<dbReference type="InterPro" id="IPR016181">
    <property type="entry name" value="Acyl_CoA_acyltransferase"/>
</dbReference>
<dbReference type="SUPFAM" id="SSF55729">
    <property type="entry name" value="Acyl-CoA N-acyltransferases (Nat)"/>
    <property type="match status" value="1"/>
</dbReference>
<dbReference type="AlphaFoldDB" id="A0A2G7FEU6"/>
<proteinExistence type="predicted"/>